<accession>A0AAV7UEE4</accession>
<name>A0AAV7UEE4_PLEWA</name>
<keyword evidence="2" id="KW-1185">Reference proteome</keyword>
<protein>
    <submittedName>
        <fullName evidence="1">Uncharacterized protein</fullName>
    </submittedName>
</protein>
<dbReference type="EMBL" id="JANPWB010000005">
    <property type="protein sequence ID" value="KAJ1187227.1"/>
    <property type="molecule type" value="Genomic_DNA"/>
</dbReference>
<evidence type="ECO:0000313" key="1">
    <source>
        <dbReference type="EMBL" id="KAJ1187227.1"/>
    </source>
</evidence>
<proteinExistence type="predicted"/>
<evidence type="ECO:0000313" key="2">
    <source>
        <dbReference type="Proteomes" id="UP001066276"/>
    </source>
</evidence>
<organism evidence="1 2">
    <name type="scientific">Pleurodeles waltl</name>
    <name type="common">Iberian ribbed newt</name>
    <dbReference type="NCBI Taxonomy" id="8319"/>
    <lineage>
        <taxon>Eukaryota</taxon>
        <taxon>Metazoa</taxon>
        <taxon>Chordata</taxon>
        <taxon>Craniata</taxon>
        <taxon>Vertebrata</taxon>
        <taxon>Euteleostomi</taxon>
        <taxon>Amphibia</taxon>
        <taxon>Batrachia</taxon>
        <taxon>Caudata</taxon>
        <taxon>Salamandroidea</taxon>
        <taxon>Salamandridae</taxon>
        <taxon>Pleurodelinae</taxon>
        <taxon>Pleurodeles</taxon>
    </lineage>
</organism>
<gene>
    <name evidence="1" type="ORF">NDU88_004006</name>
</gene>
<reference evidence="1" key="1">
    <citation type="journal article" date="2022" name="bioRxiv">
        <title>Sequencing and chromosome-scale assembly of the giantPleurodeles waltlgenome.</title>
        <authorList>
            <person name="Brown T."/>
            <person name="Elewa A."/>
            <person name="Iarovenko S."/>
            <person name="Subramanian E."/>
            <person name="Araus A.J."/>
            <person name="Petzold A."/>
            <person name="Susuki M."/>
            <person name="Suzuki K.-i.T."/>
            <person name="Hayashi T."/>
            <person name="Toyoda A."/>
            <person name="Oliveira C."/>
            <person name="Osipova E."/>
            <person name="Leigh N.D."/>
            <person name="Simon A."/>
            <person name="Yun M.H."/>
        </authorList>
    </citation>
    <scope>NUCLEOTIDE SEQUENCE</scope>
    <source>
        <strain evidence="1">20211129_DDA</strain>
        <tissue evidence="1">Liver</tissue>
    </source>
</reference>
<sequence length="90" mass="9415">MPGRGVEGESSVELFWSGVVQCFVSVGEEFEGDSLVDWEPVHVFQVVCDVAVAGDVQYEGCGGVLDALQPPLEFGCGSCIEGSAVVQFAA</sequence>
<comment type="caution">
    <text evidence="1">The sequence shown here is derived from an EMBL/GenBank/DDBJ whole genome shotgun (WGS) entry which is preliminary data.</text>
</comment>
<dbReference type="Proteomes" id="UP001066276">
    <property type="component" value="Chromosome 3_1"/>
</dbReference>
<dbReference type="AlphaFoldDB" id="A0AAV7UEE4"/>